<dbReference type="GO" id="GO:0003677">
    <property type="term" value="F:DNA binding"/>
    <property type="evidence" value="ECO:0007669"/>
    <property type="project" value="UniProtKB-KW"/>
</dbReference>
<sequence>MTLDTRFLPAFPRAASCVYGTQRVQHCVHTRRMGMRVISAVGCAVHALETKARTARPTPSSSVMNESQYDNLIGKIYDAAVMPELWPVFLEQLSEVFGSRGTVIYLMDFASRSPTCRSDEVSFIQSARTDPETIVSYERYYSKVNVWLENSKDLPEGELITTDRLFPVRELVRTEWYNDWLKPQGYFHAMIGHLLKQDTLAVRLSIFRSKQQPFSADETAGFARLVPHLRRSCMIHKNFSEVKRVLATDASLLNRLPVGLVLFDKGGQAVFVNQMAENLVRCSDGFCLNAAGRCLAGNANETRALRRLIGNAAERGQGNAMSLHRNHSNRPLSAIVVSLQNQPVPFIGSGPSVALFIYDPDRPLDLDDSLLTQCYGLSPAEAKLATALLRGQTPNDYAQARAISNNTVKTQLKQVLAKTGTHRQSELIQLLTTGFGMLAAPAQAAVIKD</sequence>
<proteinExistence type="predicted"/>
<name>A0A2S6H7G7_9GAMM</name>
<evidence type="ECO:0000313" key="3">
    <source>
        <dbReference type="Proteomes" id="UP000240010"/>
    </source>
</evidence>
<feature type="domain" description="HTH luxR-type" evidence="1">
    <location>
        <begin position="374"/>
        <end position="431"/>
    </location>
</feature>
<dbReference type="Gene3D" id="1.10.10.10">
    <property type="entry name" value="Winged helix-like DNA-binding domain superfamily/Winged helix DNA-binding domain"/>
    <property type="match status" value="1"/>
</dbReference>
<reference evidence="2 3" key="1">
    <citation type="submission" date="2018-02" db="EMBL/GenBank/DDBJ databases">
        <title>Subsurface microbial communities from deep shales in Ohio and West Virginia, USA.</title>
        <authorList>
            <person name="Wrighton K."/>
        </authorList>
    </citation>
    <scope>NUCLEOTIDE SEQUENCE [LARGE SCALE GENOMIC DNA]</scope>
    <source>
        <strain evidence="2 3">OWC-DMM</strain>
    </source>
</reference>
<protein>
    <submittedName>
        <fullName evidence="2">DNA-binding CsgD family transcriptional regulator</fullName>
    </submittedName>
</protein>
<dbReference type="Proteomes" id="UP000240010">
    <property type="component" value="Unassembled WGS sequence"/>
</dbReference>
<dbReference type="InterPro" id="IPR036388">
    <property type="entry name" value="WH-like_DNA-bd_sf"/>
</dbReference>
<dbReference type="InterPro" id="IPR000792">
    <property type="entry name" value="Tscrpt_reg_LuxR_C"/>
</dbReference>
<keyword evidence="2" id="KW-0238">DNA-binding</keyword>
<accession>A0A2S6H7G7</accession>
<evidence type="ECO:0000259" key="1">
    <source>
        <dbReference type="SMART" id="SM00421"/>
    </source>
</evidence>
<gene>
    <name evidence="2" type="ORF">B0F87_1144</name>
</gene>
<dbReference type="InterPro" id="IPR016032">
    <property type="entry name" value="Sig_transdc_resp-reg_C-effctor"/>
</dbReference>
<dbReference type="GO" id="GO:0006355">
    <property type="term" value="P:regulation of DNA-templated transcription"/>
    <property type="evidence" value="ECO:0007669"/>
    <property type="project" value="InterPro"/>
</dbReference>
<dbReference type="AlphaFoldDB" id="A0A2S6H7G7"/>
<dbReference type="SMART" id="SM00421">
    <property type="entry name" value="HTH_LUXR"/>
    <property type="match status" value="1"/>
</dbReference>
<dbReference type="EMBL" id="PTIZ01000014">
    <property type="protein sequence ID" value="PPK73408.1"/>
    <property type="molecule type" value="Genomic_DNA"/>
</dbReference>
<organism evidence="2 3">
    <name type="scientific">Methylobacter tundripaludum</name>
    <dbReference type="NCBI Taxonomy" id="173365"/>
    <lineage>
        <taxon>Bacteria</taxon>
        <taxon>Pseudomonadati</taxon>
        <taxon>Pseudomonadota</taxon>
        <taxon>Gammaproteobacteria</taxon>
        <taxon>Methylococcales</taxon>
        <taxon>Methylococcaceae</taxon>
        <taxon>Methylobacter</taxon>
    </lineage>
</organism>
<evidence type="ECO:0000313" key="2">
    <source>
        <dbReference type="EMBL" id="PPK73408.1"/>
    </source>
</evidence>
<dbReference type="SUPFAM" id="SSF46894">
    <property type="entry name" value="C-terminal effector domain of the bipartite response regulators"/>
    <property type="match status" value="1"/>
</dbReference>
<comment type="caution">
    <text evidence="2">The sequence shown here is derived from an EMBL/GenBank/DDBJ whole genome shotgun (WGS) entry which is preliminary data.</text>
</comment>